<sequence length="265" mass="28294">MSLTSEALTQRYQLACEVAQAAADFALTFYQQRQQLVVERKAGNMQDLVSRADREVEDLIRSRLQTAFPDDGFLGEEGGGSQASARCLWVVDPIDGTSCFLNGLHTWCVAIAAVVDGEPSIGVICDPNHRELFHACKGKGAWLNDVPMQVHQGASLQEGMTGISNSPRIAPRRIAGFVQALLDQGGMFVRSGSGALTTAYVAAGRLIGFYEPHMNAWDALAGLVLVREAGGVSNDFLAGDGLSSGNALMLGNPAIYQQIKALADH</sequence>
<evidence type="ECO:0000256" key="1">
    <source>
        <dbReference type="ARBA" id="ARBA00001033"/>
    </source>
</evidence>
<dbReference type="RefSeq" id="WP_034898932.1">
    <property type="nucleotide sequence ID" value="NZ_JRUQ01000089.1"/>
</dbReference>
<evidence type="ECO:0000256" key="3">
    <source>
        <dbReference type="ARBA" id="ARBA00009759"/>
    </source>
</evidence>
<evidence type="ECO:0000256" key="11">
    <source>
        <dbReference type="PIRSR" id="PIRSR600760-2"/>
    </source>
</evidence>
<evidence type="ECO:0000256" key="9">
    <source>
        <dbReference type="ARBA" id="ARBA00023884"/>
    </source>
</evidence>
<keyword evidence="13" id="KW-1185">Reference proteome</keyword>
<evidence type="ECO:0000256" key="4">
    <source>
        <dbReference type="ARBA" id="ARBA00013106"/>
    </source>
</evidence>
<dbReference type="GO" id="GO:0031564">
    <property type="term" value="P:transcription antitermination"/>
    <property type="evidence" value="ECO:0007669"/>
    <property type="project" value="UniProtKB-KW"/>
</dbReference>
<reference evidence="12 13" key="1">
    <citation type="submission" date="2014-10" db="EMBL/GenBank/DDBJ databases">
        <title>Genome sequence of Erwinia typographi M043b.</title>
        <authorList>
            <person name="Chan K.-G."/>
            <person name="Tan W.-S."/>
        </authorList>
    </citation>
    <scope>NUCLEOTIDE SEQUENCE [LARGE SCALE GENOMIC DNA]</scope>
    <source>
        <strain evidence="12 13">M043b</strain>
    </source>
</reference>
<feature type="binding site" evidence="11">
    <location>
        <position position="92"/>
    </location>
    <ligand>
        <name>Mg(2+)</name>
        <dbReference type="ChEBI" id="CHEBI:18420"/>
        <label>1</label>
        <note>catalytic</note>
    </ligand>
</feature>
<feature type="binding site" evidence="11">
    <location>
        <position position="94"/>
    </location>
    <ligand>
        <name>Mg(2+)</name>
        <dbReference type="ChEBI" id="CHEBI:18420"/>
        <label>1</label>
        <note>catalytic</note>
    </ligand>
</feature>
<evidence type="ECO:0000256" key="6">
    <source>
        <dbReference type="ARBA" id="ARBA00022801"/>
    </source>
</evidence>
<dbReference type="SUPFAM" id="SSF56655">
    <property type="entry name" value="Carbohydrate phosphatase"/>
    <property type="match status" value="1"/>
</dbReference>
<evidence type="ECO:0000256" key="5">
    <source>
        <dbReference type="ARBA" id="ARBA00022723"/>
    </source>
</evidence>
<comment type="catalytic activity">
    <reaction evidence="1">
        <text>a myo-inositol phosphate + H2O = myo-inositol + phosphate</text>
        <dbReference type="Rhea" id="RHEA:24056"/>
        <dbReference type="ChEBI" id="CHEBI:15377"/>
        <dbReference type="ChEBI" id="CHEBI:17268"/>
        <dbReference type="ChEBI" id="CHEBI:43474"/>
        <dbReference type="ChEBI" id="CHEBI:84139"/>
        <dbReference type="EC" id="3.1.3.25"/>
    </reaction>
</comment>
<keyword evidence="5 11" id="KW-0479">Metal-binding</keyword>
<keyword evidence="7" id="KW-0805">Transcription regulation</keyword>
<dbReference type="Gene3D" id="3.40.190.80">
    <property type="match status" value="1"/>
</dbReference>
<keyword evidence="7" id="KW-0804">Transcription</keyword>
<keyword evidence="6" id="KW-0378">Hydrolase</keyword>
<dbReference type="FunFam" id="3.30.540.10:FF:000003">
    <property type="entry name" value="Inositol-1-monophosphatase"/>
    <property type="match status" value="1"/>
</dbReference>
<proteinExistence type="inferred from homology"/>
<evidence type="ECO:0000256" key="8">
    <source>
        <dbReference type="ARBA" id="ARBA00022842"/>
    </source>
</evidence>
<dbReference type="PANTHER" id="PTHR20854">
    <property type="entry name" value="INOSITOL MONOPHOSPHATASE"/>
    <property type="match status" value="1"/>
</dbReference>
<comment type="cofactor">
    <cofactor evidence="2 11">
        <name>Mg(2+)</name>
        <dbReference type="ChEBI" id="CHEBI:18420"/>
    </cofactor>
</comment>
<comment type="similarity">
    <text evidence="3">Belongs to the inositol monophosphatase superfamily.</text>
</comment>
<dbReference type="EC" id="3.1.3.25" evidence="4"/>
<dbReference type="Gene3D" id="3.30.540.10">
    <property type="entry name" value="Fructose-1,6-Bisphosphatase, subunit A, domain 1"/>
    <property type="match status" value="1"/>
</dbReference>
<dbReference type="GO" id="GO:0006020">
    <property type="term" value="P:inositol metabolic process"/>
    <property type="evidence" value="ECO:0007669"/>
    <property type="project" value="TreeGrafter"/>
</dbReference>
<dbReference type="Pfam" id="PF00459">
    <property type="entry name" value="Inositol_P"/>
    <property type="match status" value="1"/>
</dbReference>
<keyword evidence="8 11" id="KW-0460">Magnesium</keyword>
<dbReference type="eggNOG" id="COG0483">
    <property type="taxonomic scope" value="Bacteria"/>
</dbReference>
<dbReference type="OrthoDB" id="9785695at2"/>
<comment type="caution">
    <text evidence="12">The sequence shown here is derived from an EMBL/GenBank/DDBJ whole genome shotgun (WGS) entry which is preliminary data.</text>
</comment>
<organism evidence="12 13">
    <name type="scientific">Erwinia typographi</name>
    <dbReference type="NCBI Taxonomy" id="371042"/>
    <lineage>
        <taxon>Bacteria</taxon>
        <taxon>Pseudomonadati</taxon>
        <taxon>Pseudomonadota</taxon>
        <taxon>Gammaproteobacteria</taxon>
        <taxon>Enterobacterales</taxon>
        <taxon>Erwiniaceae</taxon>
        <taxon>Erwinia</taxon>
    </lineage>
</organism>
<evidence type="ECO:0000313" key="12">
    <source>
        <dbReference type="EMBL" id="KGT86734.1"/>
    </source>
</evidence>
<name>A0A0A3YMH2_9GAMM</name>
<feature type="binding site" evidence="11">
    <location>
        <position position="76"/>
    </location>
    <ligand>
        <name>Mg(2+)</name>
        <dbReference type="ChEBI" id="CHEBI:18420"/>
        <label>1</label>
        <note>catalytic</note>
    </ligand>
</feature>
<evidence type="ECO:0000256" key="7">
    <source>
        <dbReference type="ARBA" id="ARBA00022814"/>
    </source>
</evidence>
<keyword evidence="7" id="KW-0889">Transcription antitermination</keyword>
<dbReference type="GO" id="GO:0008934">
    <property type="term" value="F:inositol monophosphate 1-phosphatase activity"/>
    <property type="evidence" value="ECO:0007669"/>
    <property type="project" value="TreeGrafter"/>
</dbReference>
<dbReference type="InterPro" id="IPR020583">
    <property type="entry name" value="Inositol_monoP_metal-BS"/>
</dbReference>
<evidence type="ECO:0000256" key="10">
    <source>
        <dbReference type="ARBA" id="ARBA00030730"/>
    </source>
</evidence>
<dbReference type="Proteomes" id="UP000030351">
    <property type="component" value="Unassembled WGS sequence"/>
</dbReference>
<evidence type="ECO:0000313" key="13">
    <source>
        <dbReference type="Proteomes" id="UP000030351"/>
    </source>
</evidence>
<dbReference type="PROSITE" id="PS00629">
    <property type="entry name" value="IMP_1"/>
    <property type="match status" value="1"/>
</dbReference>
<dbReference type="EMBL" id="JRUQ01000089">
    <property type="protein sequence ID" value="KGT86734.1"/>
    <property type="molecule type" value="Genomic_DNA"/>
</dbReference>
<dbReference type="GO" id="GO:0046872">
    <property type="term" value="F:metal ion binding"/>
    <property type="evidence" value="ECO:0007669"/>
    <property type="project" value="UniProtKB-KW"/>
</dbReference>
<dbReference type="PANTHER" id="PTHR20854:SF4">
    <property type="entry name" value="INOSITOL-1-MONOPHOSPHATASE-RELATED"/>
    <property type="match status" value="1"/>
</dbReference>
<dbReference type="GO" id="GO:0007165">
    <property type="term" value="P:signal transduction"/>
    <property type="evidence" value="ECO:0007669"/>
    <property type="project" value="TreeGrafter"/>
</dbReference>
<dbReference type="PRINTS" id="PR00377">
    <property type="entry name" value="IMPHPHTASES"/>
</dbReference>
<dbReference type="AlphaFoldDB" id="A0A0A3YMH2"/>
<dbReference type="STRING" id="371042.NG99_24670"/>
<evidence type="ECO:0000256" key="2">
    <source>
        <dbReference type="ARBA" id="ARBA00001946"/>
    </source>
</evidence>
<gene>
    <name evidence="12" type="ORF">NG99_24670</name>
</gene>
<feature type="binding site" evidence="11">
    <location>
        <position position="218"/>
    </location>
    <ligand>
        <name>Mg(2+)</name>
        <dbReference type="ChEBI" id="CHEBI:18420"/>
        <label>1</label>
        <note>catalytic</note>
    </ligand>
</feature>
<accession>A0A0A3YMH2</accession>
<feature type="binding site" evidence="11">
    <location>
        <position position="95"/>
    </location>
    <ligand>
        <name>Mg(2+)</name>
        <dbReference type="ChEBI" id="CHEBI:18420"/>
        <label>1</label>
        <note>catalytic</note>
    </ligand>
</feature>
<protein>
    <recommendedName>
        <fullName evidence="9">Nus factor SuhB</fullName>
        <ecNumber evidence="4">3.1.3.25</ecNumber>
    </recommendedName>
    <alternativeName>
        <fullName evidence="10">Inositol-1-monophosphatase</fullName>
    </alternativeName>
</protein>
<dbReference type="InterPro" id="IPR000760">
    <property type="entry name" value="Inositol_monophosphatase-like"/>
</dbReference>